<dbReference type="AlphaFoldDB" id="A0AAD9TLF0"/>
<protein>
    <submittedName>
        <fullName evidence="1">Uncharacterized protein</fullName>
    </submittedName>
</protein>
<proteinExistence type="predicted"/>
<evidence type="ECO:0000313" key="1">
    <source>
        <dbReference type="EMBL" id="KAK2637675.1"/>
    </source>
</evidence>
<keyword evidence="2" id="KW-1185">Reference proteome</keyword>
<dbReference type="Proteomes" id="UP001280121">
    <property type="component" value="Unassembled WGS sequence"/>
</dbReference>
<comment type="caution">
    <text evidence="1">The sequence shown here is derived from an EMBL/GenBank/DDBJ whole genome shotgun (WGS) entry which is preliminary data.</text>
</comment>
<dbReference type="EMBL" id="JANJYI010000008">
    <property type="protein sequence ID" value="KAK2637675.1"/>
    <property type="molecule type" value="Genomic_DNA"/>
</dbReference>
<accession>A0AAD9TLF0</accession>
<organism evidence="1 2">
    <name type="scientific">Dipteronia dyeriana</name>
    <dbReference type="NCBI Taxonomy" id="168575"/>
    <lineage>
        <taxon>Eukaryota</taxon>
        <taxon>Viridiplantae</taxon>
        <taxon>Streptophyta</taxon>
        <taxon>Embryophyta</taxon>
        <taxon>Tracheophyta</taxon>
        <taxon>Spermatophyta</taxon>
        <taxon>Magnoliopsida</taxon>
        <taxon>eudicotyledons</taxon>
        <taxon>Gunneridae</taxon>
        <taxon>Pentapetalae</taxon>
        <taxon>rosids</taxon>
        <taxon>malvids</taxon>
        <taxon>Sapindales</taxon>
        <taxon>Sapindaceae</taxon>
        <taxon>Hippocastanoideae</taxon>
        <taxon>Acereae</taxon>
        <taxon>Dipteronia</taxon>
    </lineage>
</organism>
<evidence type="ECO:0000313" key="2">
    <source>
        <dbReference type="Proteomes" id="UP001280121"/>
    </source>
</evidence>
<gene>
    <name evidence="1" type="ORF">Ddye_025470</name>
</gene>
<sequence>MDSGLRLYQFDGFRCASRSTEICVLSWVNGVSRVSHQTRYQTQVDAFCTRSKPVYLSMFKIHAPTLVVYWRSTPRRYRVDRTRPVTPQHGFVWLLLVVAFQRWRGHCWPSEFRHVLWLSSFWWLMELGLDGGHES</sequence>
<name>A0AAD9TLF0_9ROSI</name>
<reference evidence="1" key="1">
    <citation type="journal article" date="2023" name="Plant J.">
        <title>Genome sequences and population genomics provide insights into the demographic history, inbreeding, and mutation load of two 'living fossil' tree species of Dipteronia.</title>
        <authorList>
            <person name="Feng Y."/>
            <person name="Comes H.P."/>
            <person name="Chen J."/>
            <person name="Zhu S."/>
            <person name="Lu R."/>
            <person name="Zhang X."/>
            <person name="Li P."/>
            <person name="Qiu J."/>
            <person name="Olsen K.M."/>
            <person name="Qiu Y."/>
        </authorList>
    </citation>
    <scope>NUCLEOTIDE SEQUENCE</scope>
    <source>
        <strain evidence="1">KIB01</strain>
    </source>
</reference>